<protein>
    <recommendedName>
        <fullName evidence="3">Methyltransferase domain-containing protein</fullName>
    </recommendedName>
</protein>
<reference evidence="1 2" key="1">
    <citation type="submission" date="2020-07" db="EMBL/GenBank/DDBJ databases">
        <title>Sequencing the genomes of 1000 actinobacteria strains.</title>
        <authorList>
            <person name="Klenk H.-P."/>
        </authorList>
    </citation>
    <scope>NUCLEOTIDE SEQUENCE [LARGE SCALE GENOMIC DNA]</scope>
    <source>
        <strain evidence="1 2">DSM 22083</strain>
    </source>
</reference>
<name>A0A7Y9IAL2_9ACTN</name>
<dbReference type="RefSeq" id="WP_179754264.1">
    <property type="nucleotide sequence ID" value="NZ_JACCBU010000001.1"/>
</dbReference>
<organism evidence="1 2">
    <name type="scientific">Microlunatus parietis</name>
    <dbReference type="NCBI Taxonomy" id="682979"/>
    <lineage>
        <taxon>Bacteria</taxon>
        <taxon>Bacillati</taxon>
        <taxon>Actinomycetota</taxon>
        <taxon>Actinomycetes</taxon>
        <taxon>Propionibacteriales</taxon>
        <taxon>Propionibacteriaceae</taxon>
        <taxon>Microlunatus</taxon>
    </lineage>
</organism>
<dbReference type="InterPro" id="IPR029063">
    <property type="entry name" value="SAM-dependent_MTases_sf"/>
</dbReference>
<evidence type="ECO:0008006" key="3">
    <source>
        <dbReference type="Google" id="ProtNLM"/>
    </source>
</evidence>
<dbReference type="AlphaFoldDB" id="A0A7Y9IAL2"/>
<accession>A0A7Y9IAL2</accession>
<dbReference type="Gene3D" id="3.40.50.150">
    <property type="entry name" value="Vaccinia Virus protein VP39"/>
    <property type="match status" value="1"/>
</dbReference>
<dbReference type="Proteomes" id="UP000569914">
    <property type="component" value="Unassembled WGS sequence"/>
</dbReference>
<dbReference type="EMBL" id="JACCBU010000001">
    <property type="protein sequence ID" value="NYE73041.1"/>
    <property type="molecule type" value="Genomic_DNA"/>
</dbReference>
<sequence>MTEYVILLAPSANRVYADQAARLVGAELAILLHQDAALDRVTLAGVEYLAVRVADPAELAPLGFGSATLALYRKDDDHLLPVRLDRPDEFDDDLVTIPKYSGKTNEQFTRLLINVTLAARPAARADRPRRPSILDPLCGRGTTLSTGLTLGYDVNGVELDPAAFEAYAAFLRTYLRRKRIKHTLTVNPVRRDGRHLGSRLEATIAPRPDRQFKITVFTGDTRQSAALYGQRRFDAVITDAPYGVAHGSHGAGRKASGRDRSAANLLAEAVPVWAEQLRPGGALGVAWNTYGLSRTDFASIATRAGLIMVDGGPYAELGHRVDSSINRDILVAIKPQ</sequence>
<proteinExistence type="predicted"/>
<comment type="caution">
    <text evidence="1">The sequence shown here is derived from an EMBL/GenBank/DDBJ whole genome shotgun (WGS) entry which is preliminary data.</text>
</comment>
<evidence type="ECO:0000313" key="1">
    <source>
        <dbReference type="EMBL" id="NYE73041.1"/>
    </source>
</evidence>
<evidence type="ECO:0000313" key="2">
    <source>
        <dbReference type="Proteomes" id="UP000569914"/>
    </source>
</evidence>
<gene>
    <name evidence="1" type="ORF">BKA15_004370</name>
</gene>
<dbReference type="SUPFAM" id="SSF53335">
    <property type="entry name" value="S-adenosyl-L-methionine-dependent methyltransferases"/>
    <property type="match status" value="1"/>
</dbReference>
<keyword evidence="2" id="KW-1185">Reference proteome</keyword>